<feature type="transmembrane region" description="Helical" evidence="1">
    <location>
        <begin position="57"/>
        <end position="79"/>
    </location>
</feature>
<evidence type="ECO:0000256" key="1">
    <source>
        <dbReference type="SAM" id="Phobius"/>
    </source>
</evidence>
<organism evidence="2 3">
    <name type="scientific">Agrobacterium vitis</name>
    <name type="common">Rhizobium vitis</name>
    <dbReference type="NCBI Taxonomy" id="373"/>
    <lineage>
        <taxon>Bacteria</taxon>
        <taxon>Pseudomonadati</taxon>
        <taxon>Pseudomonadota</taxon>
        <taxon>Alphaproteobacteria</taxon>
        <taxon>Hyphomicrobiales</taxon>
        <taxon>Rhizobiaceae</taxon>
        <taxon>Rhizobium/Agrobacterium group</taxon>
        <taxon>Agrobacterium</taxon>
    </lineage>
</organism>
<comment type="caution">
    <text evidence="2">The sequence shown here is derived from an EMBL/GenBank/DDBJ whole genome shotgun (WGS) entry which is preliminary data.</text>
</comment>
<evidence type="ECO:0000313" key="2">
    <source>
        <dbReference type="EMBL" id="MUP11633.1"/>
    </source>
</evidence>
<name>A0ABD6HCH0_AGRVI</name>
<evidence type="ECO:0008006" key="4">
    <source>
        <dbReference type="Google" id="ProtNLM"/>
    </source>
</evidence>
<proteinExistence type="predicted"/>
<dbReference type="EMBL" id="MBFA02000011">
    <property type="protein sequence ID" value="MUP11633.1"/>
    <property type="molecule type" value="Genomic_DNA"/>
</dbReference>
<feature type="transmembrane region" description="Helical" evidence="1">
    <location>
        <begin position="100"/>
        <end position="117"/>
    </location>
</feature>
<keyword evidence="1" id="KW-0472">Membrane</keyword>
<protein>
    <recommendedName>
        <fullName evidence="4">Acyltransferase 3 domain-containing protein</fullName>
    </recommendedName>
</protein>
<dbReference type="AlphaFoldDB" id="A0ABD6HCH0"/>
<gene>
    <name evidence="2" type="ORF">BBK91_017375</name>
</gene>
<feature type="transmembrane region" description="Helical" evidence="1">
    <location>
        <begin position="205"/>
        <end position="223"/>
    </location>
</feature>
<accession>A0ABD6HCH0</accession>
<feature type="transmembrane region" description="Helical" evidence="1">
    <location>
        <begin position="175"/>
        <end position="193"/>
    </location>
</feature>
<evidence type="ECO:0000313" key="3">
    <source>
        <dbReference type="Proteomes" id="UP000179536"/>
    </source>
</evidence>
<reference evidence="2 3" key="1">
    <citation type="submission" date="2019-11" db="EMBL/GenBank/DDBJ databases">
        <title>Whole-genome sequencing of Allorhizobium vitis.</title>
        <authorList>
            <person name="Gan H.M."/>
            <person name="Savka M.A."/>
        </authorList>
    </citation>
    <scope>NUCLEOTIDE SEQUENCE [LARGE SCALE GENOMIC DNA]</scope>
    <source>
        <strain evidence="2 3">RF2/1</strain>
    </source>
</reference>
<keyword evidence="1" id="KW-0812">Transmembrane</keyword>
<sequence>MENNIYYRKIGKLIFTILASIFIFGNSETSSFAHIKWFQSFNIQEQPVLPGQFMATPTWLLGLALSLPALWACVAIDAAGKNARLGRVLSLIRRPFGFKADDLVRLTIAFWLSWLWMLPEPIWLTPELKAPDASIQWVQLGLAALCLSRRGAGLTGLGLIGLWVGAARQYGTYHLLDYPLFLGFAICLIAISLDRLRVRVLASVTAHRIGLLGATMSWTLMWASMEKWAFADWSLTLLCARPYLTMGLTPEVFLSLSGWFEFGAAAMLLLGGARCQPAIGLCTADDLRLRRAGIRPGGSGWTFSNHRGSGHHHLERQWPGRRRGQFHPEIRPETCSASAHQLHRRPVRHWHRLYRRLEFRLWRRYHAGSRQRI</sequence>
<dbReference type="RefSeq" id="WP_015917076.1">
    <property type="nucleotide sequence ID" value="NZ_MBFA02000011.1"/>
</dbReference>
<dbReference type="Proteomes" id="UP000179536">
    <property type="component" value="Unassembled WGS sequence"/>
</dbReference>
<keyword evidence="1" id="KW-1133">Transmembrane helix</keyword>